<gene>
    <name evidence="1" type="ORF">BEN48_15815</name>
</gene>
<sequence>MHPDTTAANLLLQRALARSAVESFGLSHQIHFLEFRDDGPEDHLLSIDTDMNSNVGFDEALGLTADERLLLVFNRVNLRNVTRVACDDEANLFLEFDNGVQLRFVGTSLDGYEPWQLGSRTPLDEPGGYLLVAQSGGGYAIWDWSATPPNQAENV</sequence>
<dbReference type="AlphaFoldDB" id="A0A1G1T118"/>
<dbReference type="RefSeq" id="WP_070734946.1">
    <property type="nucleotide sequence ID" value="NZ_MDZC01000069.1"/>
</dbReference>
<name>A0A1G1T118_9BACT</name>
<comment type="caution">
    <text evidence="1">The sequence shown here is derived from an EMBL/GenBank/DDBJ whole genome shotgun (WGS) entry which is preliminary data.</text>
</comment>
<evidence type="ECO:0000313" key="2">
    <source>
        <dbReference type="Proteomes" id="UP000177791"/>
    </source>
</evidence>
<proteinExistence type="predicted"/>
<dbReference type="OrthoDB" id="885522at2"/>
<dbReference type="EMBL" id="MDZC01000069">
    <property type="protein sequence ID" value="OGX84558.1"/>
    <property type="molecule type" value="Genomic_DNA"/>
</dbReference>
<protein>
    <submittedName>
        <fullName evidence="1">Uncharacterized protein</fullName>
    </submittedName>
</protein>
<accession>A0A1G1T118</accession>
<reference evidence="1 2" key="1">
    <citation type="submission" date="2016-08" db="EMBL/GenBank/DDBJ databases">
        <title>Hymenobacter coccineus sp. nov., Hymenobacter lapidarius sp. nov. and Hymenobacter glacialis sp. nov., isolated from Antarctic soil.</title>
        <authorList>
            <person name="Sedlacek I."/>
            <person name="Kralova S."/>
            <person name="Kyrova K."/>
            <person name="Maslanova I."/>
            <person name="Stankova E."/>
            <person name="Vrbovska V."/>
            <person name="Nemec M."/>
            <person name="Bartak M."/>
            <person name="Svec P."/>
            <person name="Busse H.-J."/>
            <person name="Pantucek R."/>
        </authorList>
    </citation>
    <scope>NUCLEOTIDE SEQUENCE [LARGE SCALE GENOMIC DNA]</scope>
    <source>
        <strain evidence="1 2">CCM 8648</strain>
    </source>
</reference>
<dbReference type="STRING" id="1908236.BEN48_15815"/>
<dbReference type="Proteomes" id="UP000177791">
    <property type="component" value="Unassembled WGS sequence"/>
</dbReference>
<keyword evidence="2" id="KW-1185">Reference proteome</keyword>
<evidence type="ECO:0000313" key="1">
    <source>
        <dbReference type="EMBL" id="OGX84558.1"/>
    </source>
</evidence>
<organism evidence="1 2">
    <name type="scientific">Hymenobacter glacialis</name>
    <dbReference type="NCBI Taxonomy" id="1908236"/>
    <lineage>
        <taxon>Bacteria</taxon>
        <taxon>Pseudomonadati</taxon>
        <taxon>Bacteroidota</taxon>
        <taxon>Cytophagia</taxon>
        <taxon>Cytophagales</taxon>
        <taxon>Hymenobacteraceae</taxon>
        <taxon>Hymenobacter</taxon>
    </lineage>
</organism>